<dbReference type="GO" id="GO:0000379">
    <property type="term" value="P:tRNA-type intron splice site recognition and cleavage"/>
    <property type="evidence" value="ECO:0007669"/>
    <property type="project" value="TreeGrafter"/>
</dbReference>
<name>A0AAV5ADP4_9AGAM</name>
<accession>A0AAV5ADP4</accession>
<dbReference type="PANTHER" id="PTHR21227">
    <property type="entry name" value="TRNA-SPLICING ENDONUCLEASE SUBUNIT SEN2"/>
    <property type="match status" value="1"/>
</dbReference>
<dbReference type="AlphaFoldDB" id="A0AAV5ADP4"/>
<feature type="region of interest" description="Disordered" evidence="1">
    <location>
        <begin position="149"/>
        <end position="168"/>
    </location>
</feature>
<dbReference type="InterPro" id="IPR006676">
    <property type="entry name" value="tRNA_splic"/>
</dbReference>
<feature type="compositionally biased region" description="Basic and acidic residues" evidence="1">
    <location>
        <begin position="149"/>
        <end position="165"/>
    </location>
</feature>
<dbReference type="PANTHER" id="PTHR21227:SF0">
    <property type="entry name" value="TRNA-SPLICING ENDONUCLEASE SUBUNIT SEN2"/>
    <property type="match status" value="1"/>
</dbReference>
<protein>
    <submittedName>
        <fullName evidence="2">Uncharacterized protein</fullName>
    </submittedName>
</protein>
<comment type="caution">
    <text evidence="2">The sequence shown here is derived from an EMBL/GenBank/DDBJ whole genome shotgun (WGS) entry which is preliminary data.</text>
</comment>
<proteinExistence type="predicted"/>
<dbReference type="EMBL" id="BPWL01000006">
    <property type="protein sequence ID" value="GJJ11243.1"/>
    <property type="molecule type" value="Genomic_DNA"/>
</dbReference>
<reference evidence="2" key="1">
    <citation type="submission" date="2021-10" db="EMBL/GenBank/DDBJ databases">
        <title>De novo Genome Assembly of Clathrus columnatus (Basidiomycota, Fungi) Using Illumina and Nanopore Sequence Data.</title>
        <authorList>
            <person name="Ogiso-Tanaka E."/>
            <person name="Itagaki H."/>
            <person name="Hosoya T."/>
            <person name="Hosaka K."/>
        </authorList>
    </citation>
    <scope>NUCLEOTIDE SEQUENCE</scope>
    <source>
        <strain evidence="2">MO-923</strain>
    </source>
</reference>
<evidence type="ECO:0000313" key="2">
    <source>
        <dbReference type="EMBL" id="GJJ11243.1"/>
    </source>
</evidence>
<dbReference type="GO" id="GO:0000213">
    <property type="term" value="F:tRNA-intron lyase activity"/>
    <property type="evidence" value="ECO:0007669"/>
    <property type="project" value="InterPro"/>
</dbReference>
<gene>
    <name evidence="2" type="ORF">Clacol_005475</name>
</gene>
<evidence type="ECO:0000256" key="1">
    <source>
        <dbReference type="SAM" id="MobiDB-lite"/>
    </source>
</evidence>
<dbReference type="GO" id="GO:0000214">
    <property type="term" value="C:tRNA-intron endonuclease complex"/>
    <property type="evidence" value="ECO:0007669"/>
    <property type="project" value="TreeGrafter"/>
</dbReference>
<organism evidence="2 3">
    <name type="scientific">Clathrus columnatus</name>
    <dbReference type="NCBI Taxonomy" id="1419009"/>
    <lineage>
        <taxon>Eukaryota</taxon>
        <taxon>Fungi</taxon>
        <taxon>Dikarya</taxon>
        <taxon>Basidiomycota</taxon>
        <taxon>Agaricomycotina</taxon>
        <taxon>Agaricomycetes</taxon>
        <taxon>Phallomycetidae</taxon>
        <taxon>Phallales</taxon>
        <taxon>Clathraceae</taxon>
        <taxon>Clathrus</taxon>
    </lineage>
</organism>
<sequence>MITTLLNDDASKSRGRKREINQIYAYPLPILFSPPEPQRQIANVGLFHSWRTKIENPQCQGIFDHNTLSVWIVNENDTMILWRRGFFALTAEEMTAKRRAERQQYKLDRAQAFAASVAEAEAAFAAGKSNIRVAPLTREAIANFVAQRSQRETPDLSDSIPHETDMEGLQTEDTLEEIPENLEHLHLTLSEAFFLIWALDCLYLIDSETVISDPI</sequence>
<keyword evidence="3" id="KW-1185">Reference proteome</keyword>
<dbReference type="GO" id="GO:0005737">
    <property type="term" value="C:cytoplasm"/>
    <property type="evidence" value="ECO:0007669"/>
    <property type="project" value="TreeGrafter"/>
</dbReference>
<evidence type="ECO:0000313" key="3">
    <source>
        <dbReference type="Proteomes" id="UP001050691"/>
    </source>
</evidence>
<dbReference type="Proteomes" id="UP001050691">
    <property type="component" value="Unassembled WGS sequence"/>
</dbReference>